<dbReference type="PROSITE" id="PS51257">
    <property type="entry name" value="PROKAR_LIPOPROTEIN"/>
    <property type="match status" value="1"/>
</dbReference>
<name>A0A1G9KWU9_9ACTN</name>
<protein>
    <submittedName>
        <fullName evidence="3">NitT/TauT family transport system substrate-binding protein</fullName>
    </submittedName>
</protein>
<proteinExistence type="predicted"/>
<dbReference type="GO" id="GO:0009228">
    <property type="term" value="P:thiamine biosynthetic process"/>
    <property type="evidence" value="ECO:0007669"/>
    <property type="project" value="InterPro"/>
</dbReference>
<dbReference type="Proteomes" id="UP000199475">
    <property type="component" value="Unassembled WGS sequence"/>
</dbReference>
<dbReference type="RefSeq" id="WP_093251342.1">
    <property type="nucleotide sequence ID" value="NZ_FNGP01000003.1"/>
</dbReference>
<dbReference type="InterPro" id="IPR027939">
    <property type="entry name" value="NMT1/THI5"/>
</dbReference>
<dbReference type="SUPFAM" id="SSF53850">
    <property type="entry name" value="Periplasmic binding protein-like II"/>
    <property type="match status" value="1"/>
</dbReference>
<reference evidence="3 4" key="1">
    <citation type="submission" date="2016-10" db="EMBL/GenBank/DDBJ databases">
        <authorList>
            <person name="de Groot N.N."/>
        </authorList>
    </citation>
    <scope>NUCLEOTIDE SEQUENCE [LARGE SCALE GENOMIC DNA]</scope>
    <source>
        <strain evidence="3 4">CGMCC 1.9159</strain>
    </source>
</reference>
<organism evidence="3 4">
    <name type="scientific">Tessaracoccus oleiagri</name>
    <dbReference type="NCBI Taxonomy" id="686624"/>
    <lineage>
        <taxon>Bacteria</taxon>
        <taxon>Bacillati</taxon>
        <taxon>Actinomycetota</taxon>
        <taxon>Actinomycetes</taxon>
        <taxon>Propionibacteriales</taxon>
        <taxon>Propionibacteriaceae</taxon>
        <taxon>Tessaracoccus</taxon>
    </lineage>
</organism>
<sequence length="309" mass="32673">MISRRHLLAAGGLTALVAAGCSPADEPAPSPDPAVTVGLTYIPNVQFCAFYLGLKEGLFEDVDVTIRHHGEQEDLFGALARDQEQLVYASSDEAVVAGQELVTVATSYQRYPVEVLFLGQAGDLSELRGKTLGIPGRFGSSYYAALAAMESAGLTEDDLTLQEIGYTQVSAMATGKVDAIMGFTNNELVQLEMMGVEVSKVPISEEPMLVGPGLITTPDRADEPAVAAVVAGLLAAERRVVEDPAAAIEATKEHVPALADPAQLEMAQRVLEATIELWRDPSGEVSVDVDPAAMRRMEEFLTGAGIVSG</sequence>
<evidence type="ECO:0000313" key="4">
    <source>
        <dbReference type="Proteomes" id="UP000199475"/>
    </source>
</evidence>
<keyword evidence="4" id="KW-1185">Reference proteome</keyword>
<dbReference type="PANTHER" id="PTHR31528">
    <property type="entry name" value="4-AMINO-5-HYDROXYMETHYL-2-METHYLPYRIMIDINE PHOSPHATE SYNTHASE THI11-RELATED"/>
    <property type="match status" value="1"/>
</dbReference>
<feature type="domain" description="SsuA/THI5-like" evidence="2">
    <location>
        <begin position="44"/>
        <end position="247"/>
    </location>
</feature>
<evidence type="ECO:0000313" key="3">
    <source>
        <dbReference type="EMBL" id="SDL54350.1"/>
    </source>
</evidence>
<dbReference type="Gene3D" id="3.40.190.10">
    <property type="entry name" value="Periplasmic binding protein-like II"/>
    <property type="match status" value="2"/>
</dbReference>
<evidence type="ECO:0000256" key="1">
    <source>
        <dbReference type="SAM" id="SignalP"/>
    </source>
</evidence>
<gene>
    <name evidence="3" type="ORF">SAMN04488242_1877</name>
</gene>
<evidence type="ECO:0000259" key="2">
    <source>
        <dbReference type="Pfam" id="PF09084"/>
    </source>
</evidence>
<feature type="signal peptide" evidence="1">
    <location>
        <begin position="1"/>
        <end position="24"/>
    </location>
</feature>
<keyword evidence="1" id="KW-0732">Signal</keyword>
<dbReference type="Pfam" id="PF09084">
    <property type="entry name" value="NMT1"/>
    <property type="match status" value="1"/>
</dbReference>
<feature type="chain" id="PRO_5011678620" evidence="1">
    <location>
        <begin position="25"/>
        <end position="309"/>
    </location>
</feature>
<dbReference type="STRING" id="686624.SAMN04488242_1877"/>
<dbReference type="InterPro" id="IPR015168">
    <property type="entry name" value="SsuA/THI5"/>
</dbReference>
<dbReference type="OrthoDB" id="174578at2"/>
<dbReference type="EMBL" id="FNGP01000003">
    <property type="protein sequence ID" value="SDL54350.1"/>
    <property type="molecule type" value="Genomic_DNA"/>
</dbReference>
<accession>A0A1G9KWU9</accession>
<dbReference type="AlphaFoldDB" id="A0A1G9KWU9"/>
<dbReference type="PANTHER" id="PTHR31528:SF15">
    <property type="entry name" value="RIBOFLAVIN-BINDING PROTEIN RIBY"/>
    <property type="match status" value="1"/>
</dbReference>